<dbReference type="Proteomes" id="UP000054928">
    <property type="component" value="Unassembled WGS sequence"/>
</dbReference>
<feature type="chain" id="PRO_5006059090" description="RxLR-like protein" evidence="1">
    <location>
        <begin position="20"/>
        <end position="63"/>
    </location>
</feature>
<accession>A0A0P1B0G9</accession>
<evidence type="ECO:0000313" key="3">
    <source>
        <dbReference type="Proteomes" id="UP000054928"/>
    </source>
</evidence>
<organism evidence="2 3">
    <name type="scientific">Plasmopara halstedii</name>
    <name type="common">Downy mildew of sunflower</name>
    <dbReference type="NCBI Taxonomy" id="4781"/>
    <lineage>
        <taxon>Eukaryota</taxon>
        <taxon>Sar</taxon>
        <taxon>Stramenopiles</taxon>
        <taxon>Oomycota</taxon>
        <taxon>Peronosporomycetes</taxon>
        <taxon>Peronosporales</taxon>
        <taxon>Peronosporaceae</taxon>
        <taxon>Plasmopara</taxon>
    </lineage>
</organism>
<keyword evidence="3" id="KW-1185">Reference proteome</keyword>
<feature type="signal peptide" evidence="1">
    <location>
        <begin position="1"/>
        <end position="19"/>
    </location>
</feature>
<evidence type="ECO:0008006" key="4">
    <source>
        <dbReference type="Google" id="ProtNLM"/>
    </source>
</evidence>
<proteinExistence type="predicted"/>
<evidence type="ECO:0000256" key="1">
    <source>
        <dbReference type="SAM" id="SignalP"/>
    </source>
</evidence>
<evidence type="ECO:0000313" key="2">
    <source>
        <dbReference type="EMBL" id="CEG47366.1"/>
    </source>
</evidence>
<sequence length="63" mass="6989">MGVFEQMQLALALSAFTLSLLFNGLPQERANGDDSQTFSAKRKDFSMLSVIMVYADDTLVLEI</sequence>
<name>A0A0P1B0G9_PLAHL</name>
<dbReference type="RefSeq" id="XP_024583735.1">
    <property type="nucleotide sequence ID" value="XM_024718325.1"/>
</dbReference>
<dbReference type="AlphaFoldDB" id="A0A0P1B0G9"/>
<protein>
    <recommendedName>
        <fullName evidence="4">RxLR-like protein</fullName>
    </recommendedName>
</protein>
<reference evidence="3" key="1">
    <citation type="submission" date="2014-09" db="EMBL/GenBank/DDBJ databases">
        <authorList>
            <person name="Sharma Rahul"/>
            <person name="Thines Marco"/>
        </authorList>
    </citation>
    <scope>NUCLEOTIDE SEQUENCE [LARGE SCALE GENOMIC DNA]</scope>
</reference>
<dbReference type="EMBL" id="CCYD01002532">
    <property type="protein sequence ID" value="CEG47366.1"/>
    <property type="molecule type" value="Genomic_DNA"/>
</dbReference>
<keyword evidence="1" id="KW-0732">Signal</keyword>
<dbReference type="GeneID" id="36399303"/>